<feature type="compositionally biased region" description="Low complexity" evidence="3">
    <location>
        <begin position="230"/>
        <end position="243"/>
    </location>
</feature>
<protein>
    <submittedName>
        <fullName evidence="4">Uncharacterized protein</fullName>
    </submittedName>
</protein>
<evidence type="ECO:0000256" key="1">
    <source>
        <dbReference type="ARBA" id="ARBA00022441"/>
    </source>
</evidence>
<dbReference type="GO" id="GO:0005829">
    <property type="term" value="C:cytosol"/>
    <property type="evidence" value="ECO:0007669"/>
    <property type="project" value="TreeGrafter"/>
</dbReference>
<sequence>MVGAQSVTDLSTVIRKTLGQVPPSLVGCSVTTLGDKVYVFGGRLAATKQMTDHLYIMDLPSLVWHRHIGSPDSARPPCPRYFHSATVYRHFIVYFGGMNYGTDLSNINCSKRNTLIDDYDRTAKVYTLNDLYLFNTRNLTWIKRRTTPSLFTPRPRYAHISFITIAAKDKLVVMGGQDTNNDYVEEFSVLDLVSFEWEHGGSLDRPCGIYRTVPFDPRIGIEGLQHLPHSPDQQSANSNSSDSNKNPDFYLFANYNLSSDLISRELSSFDPTRPTVNGGFQDYDHLLSQQQVLPPGLRFPHGQVIGQHFVIAGTYLGAHSRNFQVWALHLGTLAWSRIDTGSRLENGAWGRGLVYSDQWILFGNRNRDIYKAYGQREINFDDMVTINLEAYGVYTTPVSTCDRLGYDLGLTMLHEPNMADVYVVTTDDRSIPANLQILSLRWPYVSKLIDGMTKDRDSKGNITGDDETEIILGGRQRHHKGIGKTMLFPETYAVTLAFLQYIYTDNLMTVQQHQPTVLARLLILADMYQMPRLKQLSTHALHQILSVTTASLVYETATLTNQYGLQVRALRLMINTKKSMERQQKQYQSPSSPDSPASSAHPLEFLSSPLPSIPPPPTPTSPCAPSIASSTFLSDCHHDDFFTFSSPPPPPLSSPTSSTTTQKNYYPHLVPLTSTQHHDSNNPGSAVYLVRKKSSPRSLSSGSSTTSSSNDDHLVFHMQQQSAMKTPHSFKDHSNGTSGNGKFSWRKLQQSTIALAKPKPLRVDASNAQPFYDL</sequence>
<evidence type="ECO:0000313" key="4">
    <source>
        <dbReference type="EMBL" id="ORZ23456.1"/>
    </source>
</evidence>
<dbReference type="Pfam" id="PF24681">
    <property type="entry name" value="Kelch_KLHDC2_KLHL20_DRC7"/>
    <property type="match status" value="1"/>
</dbReference>
<dbReference type="InterPro" id="IPR011333">
    <property type="entry name" value="SKP1/BTB/POZ_sf"/>
</dbReference>
<organism evidence="4 5">
    <name type="scientific">Absidia repens</name>
    <dbReference type="NCBI Taxonomy" id="90262"/>
    <lineage>
        <taxon>Eukaryota</taxon>
        <taxon>Fungi</taxon>
        <taxon>Fungi incertae sedis</taxon>
        <taxon>Mucoromycota</taxon>
        <taxon>Mucoromycotina</taxon>
        <taxon>Mucoromycetes</taxon>
        <taxon>Mucorales</taxon>
        <taxon>Cunninghamellaceae</taxon>
        <taxon>Absidia</taxon>
    </lineage>
</organism>
<reference evidence="4 5" key="1">
    <citation type="submission" date="2016-07" db="EMBL/GenBank/DDBJ databases">
        <title>Pervasive Adenine N6-methylation of Active Genes in Fungi.</title>
        <authorList>
            <consortium name="DOE Joint Genome Institute"/>
            <person name="Mondo S.J."/>
            <person name="Dannebaum R.O."/>
            <person name="Kuo R.C."/>
            <person name="Labutti K."/>
            <person name="Haridas S."/>
            <person name="Kuo A."/>
            <person name="Salamov A."/>
            <person name="Ahrendt S.R."/>
            <person name="Lipzen A."/>
            <person name="Sullivan W."/>
            <person name="Andreopoulos W.B."/>
            <person name="Clum A."/>
            <person name="Lindquist E."/>
            <person name="Daum C."/>
            <person name="Ramamoorthy G.K."/>
            <person name="Gryganskyi A."/>
            <person name="Culley D."/>
            <person name="Magnuson J.K."/>
            <person name="James T.Y."/>
            <person name="O'Malley M.A."/>
            <person name="Stajich J.E."/>
            <person name="Spatafora J.W."/>
            <person name="Visel A."/>
            <person name="Grigoriev I.V."/>
        </authorList>
    </citation>
    <scope>NUCLEOTIDE SEQUENCE [LARGE SCALE GENOMIC DNA]</scope>
    <source>
        <strain evidence="4 5">NRRL 1336</strain>
    </source>
</reference>
<dbReference type="OrthoDB" id="10001928at2759"/>
<dbReference type="SUPFAM" id="SSF54695">
    <property type="entry name" value="POZ domain"/>
    <property type="match status" value="1"/>
</dbReference>
<dbReference type="InterPro" id="IPR015915">
    <property type="entry name" value="Kelch-typ_b-propeller"/>
</dbReference>
<accession>A0A1X2IWM7</accession>
<feature type="region of interest" description="Disordered" evidence="3">
    <location>
        <begin position="643"/>
        <end position="663"/>
    </location>
</feature>
<dbReference type="STRING" id="90262.A0A1X2IWM7"/>
<dbReference type="GO" id="GO:0045454">
    <property type="term" value="P:cell redox homeostasis"/>
    <property type="evidence" value="ECO:0007669"/>
    <property type="project" value="TreeGrafter"/>
</dbReference>
<proteinExistence type="predicted"/>
<dbReference type="Gene3D" id="3.30.710.10">
    <property type="entry name" value="Potassium Channel Kv1.1, Chain A"/>
    <property type="match status" value="1"/>
</dbReference>
<keyword evidence="2" id="KW-0677">Repeat</keyword>
<keyword evidence="5" id="KW-1185">Reference proteome</keyword>
<dbReference type="AlphaFoldDB" id="A0A1X2IWM7"/>
<feature type="compositionally biased region" description="Low complexity" evidence="3">
    <location>
        <begin position="589"/>
        <end position="610"/>
    </location>
</feature>
<dbReference type="PANTHER" id="PTHR43503:SF2">
    <property type="entry name" value="NEGATIVE REGULATOR OF SPORULATION MDS3-RELATED"/>
    <property type="match status" value="1"/>
</dbReference>
<evidence type="ECO:0000256" key="3">
    <source>
        <dbReference type="SAM" id="MobiDB-lite"/>
    </source>
</evidence>
<feature type="region of interest" description="Disordered" evidence="3">
    <location>
        <begin position="579"/>
        <end position="626"/>
    </location>
</feature>
<feature type="region of interest" description="Disordered" evidence="3">
    <location>
        <begin position="224"/>
        <end position="243"/>
    </location>
</feature>
<dbReference type="GO" id="GO:0005739">
    <property type="term" value="C:mitochondrion"/>
    <property type="evidence" value="ECO:0007669"/>
    <property type="project" value="TreeGrafter"/>
</dbReference>
<dbReference type="Proteomes" id="UP000193560">
    <property type="component" value="Unassembled WGS sequence"/>
</dbReference>
<comment type="caution">
    <text evidence="4">The sequence shown here is derived from an EMBL/GenBank/DDBJ whole genome shotgun (WGS) entry which is preliminary data.</text>
</comment>
<evidence type="ECO:0000256" key="2">
    <source>
        <dbReference type="ARBA" id="ARBA00022737"/>
    </source>
</evidence>
<dbReference type="EMBL" id="MCGE01000003">
    <property type="protein sequence ID" value="ORZ23456.1"/>
    <property type="molecule type" value="Genomic_DNA"/>
</dbReference>
<dbReference type="Gene3D" id="2.120.10.80">
    <property type="entry name" value="Kelch-type beta propeller"/>
    <property type="match status" value="2"/>
</dbReference>
<evidence type="ECO:0000313" key="5">
    <source>
        <dbReference type="Proteomes" id="UP000193560"/>
    </source>
</evidence>
<feature type="compositionally biased region" description="Pro residues" evidence="3">
    <location>
        <begin position="611"/>
        <end position="622"/>
    </location>
</feature>
<keyword evidence="1" id="KW-0880">Kelch repeat</keyword>
<name>A0A1X2IWM7_9FUNG</name>
<dbReference type="PANTHER" id="PTHR43503">
    <property type="entry name" value="MCG48959-RELATED"/>
    <property type="match status" value="1"/>
</dbReference>
<dbReference type="SUPFAM" id="SSF117281">
    <property type="entry name" value="Kelch motif"/>
    <property type="match status" value="1"/>
</dbReference>
<feature type="region of interest" description="Disordered" evidence="3">
    <location>
        <begin position="721"/>
        <end position="743"/>
    </location>
</feature>
<gene>
    <name evidence="4" type="ORF">BCR42DRAFT_404802</name>
</gene>